<accession>A0A8S1ADD0</accession>
<comment type="caution">
    <text evidence="1">The sequence shown here is derived from an EMBL/GenBank/DDBJ whole genome shotgun (WGS) entry which is preliminary data.</text>
</comment>
<keyword evidence="2" id="KW-1185">Reference proteome</keyword>
<dbReference type="Proteomes" id="UP000494106">
    <property type="component" value="Unassembled WGS sequence"/>
</dbReference>
<dbReference type="EMBL" id="CADEBC010000522">
    <property type="protein sequence ID" value="CAB3244641.1"/>
    <property type="molecule type" value="Genomic_DNA"/>
</dbReference>
<dbReference type="AlphaFoldDB" id="A0A8S1ADD0"/>
<organism evidence="1 2">
    <name type="scientific">Arctia plantaginis</name>
    <name type="common">Wood tiger moth</name>
    <name type="synonym">Phalaena plantaginis</name>
    <dbReference type="NCBI Taxonomy" id="874455"/>
    <lineage>
        <taxon>Eukaryota</taxon>
        <taxon>Metazoa</taxon>
        <taxon>Ecdysozoa</taxon>
        <taxon>Arthropoda</taxon>
        <taxon>Hexapoda</taxon>
        <taxon>Insecta</taxon>
        <taxon>Pterygota</taxon>
        <taxon>Neoptera</taxon>
        <taxon>Endopterygota</taxon>
        <taxon>Lepidoptera</taxon>
        <taxon>Glossata</taxon>
        <taxon>Ditrysia</taxon>
        <taxon>Noctuoidea</taxon>
        <taxon>Erebidae</taxon>
        <taxon>Arctiinae</taxon>
        <taxon>Arctia</taxon>
    </lineage>
</organism>
<sequence length="128" mass="15139">MKKTQVDIDDADDCQQNDITEKVVNEDSTQHCDNDQETDTYSEQYHEMITRTLMMKTQPKQNKITIFLETDQQYNCHNGMMSLYWQPVSEVQNLPKDPVTYKQALDSPYKEKWFRSTLDLATGKVDRY</sequence>
<evidence type="ECO:0000313" key="2">
    <source>
        <dbReference type="Proteomes" id="UP000494106"/>
    </source>
</evidence>
<proteinExistence type="predicted"/>
<name>A0A8S1ADD0_ARCPL</name>
<dbReference type="OrthoDB" id="2783063at2759"/>
<gene>
    <name evidence="1" type="ORF">APLA_LOCUS10045</name>
</gene>
<reference evidence="1 2" key="1">
    <citation type="submission" date="2020-04" db="EMBL/GenBank/DDBJ databases">
        <authorList>
            <person name="Wallbank WR R."/>
            <person name="Pardo Diaz C."/>
            <person name="Kozak K."/>
            <person name="Martin S."/>
            <person name="Jiggins C."/>
            <person name="Moest M."/>
            <person name="Warren A I."/>
            <person name="Byers J.R.P. K."/>
            <person name="Montejo-Kovacevich G."/>
            <person name="Yen C E."/>
        </authorList>
    </citation>
    <scope>NUCLEOTIDE SEQUENCE [LARGE SCALE GENOMIC DNA]</scope>
</reference>
<protein>
    <submittedName>
        <fullName evidence="1">Uncharacterized protein</fullName>
    </submittedName>
</protein>
<evidence type="ECO:0000313" key="1">
    <source>
        <dbReference type="EMBL" id="CAB3244641.1"/>
    </source>
</evidence>